<dbReference type="EMBL" id="LS992241">
    <property type="protein sequence ID" value="SYX81632.1"/>
    <property type="molecule type" value="Genomic_DNA"/>
</dbReference>
<gene>
    <name evidence="2" type="ORF">PBLR_10051</name>
</gene>
<dbReference type="Proteomes" id="UP000304148">
    <property type="component" value="Chromosome"/>
</dbReference>
<protein>
    <submittedName>
        <fullName evidence="2">Uncharacterized protein</fullName>
    </submittedName>
</protein>
<organism evidence="2 3">
    <name type="scientific">Paenibacillus alvei</name>
    <name type="common">Bacillus alvei</name>
    <dbReference type="NCBI Taxonomy" id="44250"/>
    <lineage>
        <taxon>Bacteria</taxon>
        <taxon>Bacillati</taxon>
        <taxon>Bacillota</taxon>
        <taxon>Bacilli</taxon>
        <taxon>Bacillales</taxon>
        <taxon>Paenibacillaceae</taxon>
        <taxon>Paenibacillus</taxon>
    </lineage>
</organism>
<dbReference type="RefSeq" id="WP_138184262.1">
    <property type="nucleotide sequence ID" value="NZ_LS992241.1"/>
</dbReference>
<accession>A0A383R527</accession>
<feature type="region of interest" description="Disordered" evidence="1">
    <location>
        <begin position="1"/>
        <end position="66"/>
    </location>
</feature>
<reference evidence="3" key="1">
    <citation type="submission" date="2018-08" db="EMBL/GenBank/DDBJ databases">
        <authorList>
            <person name="Chevrot R."/>
        </authorList>
    </citation>
    <scope>NUCLEOTIDE SEQUENCE [LARGE SCALE GENOMIC DNA]</scope>
</reference>
<proteinExistence type="predicted"/>
<dbReference type="AlphaFoldDB" id="A0A383R527"/>
<feature type="compositionally biased region" description="Polar residues" evidence="1">
    <location>
        <begin position="8"/>
        <end position="18"/>
    </location>
</feature>
<evidence type="ECO:0000313" key="3">
    <source>
        <dbReference type="Proteomes" id="UP000304148"/>
    </source>
</evidence>
<evidence type="ECO:0000256" key="1">
    <source>
        <dbReference type="SAM" id="MobiDB-lite"/>
    </source>
</evidence>
<sequence length="81" mass="8832">MKGKSDSEQGLTQLYLNQEHSRGPSEASAVEQTHLAGKSSLTDDSVDTDDYDQAASHLQAGMTEGALETHQMLQRSYGLYD</sequence>
<name>A0A383R527_PAEAL</name>
<evidence type="ECO:0000313" key="2">
    <source>
        <dbReference type="EMBL" id="SYX81632.1"/>
    </source>
</evidence>